<keyword evidence="2" id="KW-1185">Reference proteome</keyword>
<name>A0A2V4A2Y6_9BACT</name>
<dbReference type="Proteomes" id="UP000248079">
    <property type="component" value="Unassembled WGS sequence"/>
</dbReference>
<reference evidence="1 2" key="1">
    <citation type="submission" date="2018-05" db="EMBL/GenBank/DDBJ databases">
        <title>Marinifilum breve JC075T sp. nov., a marine bacterium isolated from Yongle Blue Hole in the South China Sea.</title>
        <authorList>
            <person name="Fu T."/>
        </authorList>
    </citation>
    <scope>NUCLEOTIDE SEQUENCE [LARGE SCALE GENOMIC DNA]</scope>
    <source>
        <strain evidence="1 2">JC075</strain>
    </source>
</reference>
<evidence type="ECO:0000313" key="2">
    <source>
        <dbReference type="Proteomes" id="UP000248079"/>
    </source>
</evidence>
<sequence>MKPNLLLLFSLIIFSSIGYGQKTVYFDENWLSIEKANAKFYSVIYPISGGKYQVKDYTISGALLSETDYLPKVEFIEWERLYEEGFQNSAIEDGKCVEYFPNGSKKKQFSYKKGIQEGNIRLWAQDGKLLRDFIAQNNLANGLYLEYYPNGKASLSVNFKNDTLNGPAAYYYSNGGLSQKGSFKNGKKLGKWTYWTENGDVIGIETYRNSFFIEGPDINIGFPKGNWCLEDQFKEGKLMNFVFSRSGDDETLKSGVVPSCILSLEYIGEENTLLNYSSFKRRRLSVDVHKVIAKEQELFSLENSMGYLGSYSDDKKKKHTVVVFHTIQKGIGVEMILDIRQEDYESLKKEVVYILRSIKK</sequence>
<dbReference type="InterPro" id="IPR011652">
    <property type="entry name" value="MORN_2"/>
</dbReference>
<evidence type="ECO:0008006" key="3">
    <source>
        <dbReference type="Google" id="ProtNLM"/>
    </source>
</evidence>
<accession>A0A2V4A2Y6</accession>
<dbReference type="RefSeq" id="WP_110358863.1">
    <property type="nucleotide sequence ID" value="NZ_QFLI01000001.1"/>
</dbReference>
<dbReference type="Pfam" id="PF07661">
    <property type="entry name" value="MORN_2"/>
    <property type="match status" value="4"/>
</dbReference>
<dbReference type="AlphaFoldDB" id="A0A2V4A2Y6"/>
<gene>
    <name evidence="1" type="ORF">DF185_01000</name>
</gene>
<dbReference type="OrthoDB" id="659070at2"/>
<evidence type="ECO:0000313" key="1">
    <source>
        <dbReference type="EMBL" id="PXY02703.1"/>
    </source>
</evidence>
<comment type="caution">
    <text evidence="1">The sequence shown here is derived from an EMBL/GenBank/DDBJ whole genome shotgun (WGS) entry which is preliminary data.</text>
</comment>
<protein>
    <recommendedName>
        <fullName evidence="3">Toxin-antitoxin system YwqK family antitoxin</fullName>
    </recommendedName>
</protein>
<dbReference type="EMBL" id="QFLI01000001">
    <property type="protein sequence ID" value="PXY02703.1"/>
    <property type="molecule type" value="Genomic_DNA"/>
</dbReference>
<dbReference type="SUPFAM" id="SSF82185">
    <property type="entry name" value="Histone H3 K4-specific methyltransferase SET7/9 N-terminal domain"/>
    <property type="match status" value="1"/>
</dbReference>
<organism evidence="1 2">
    <name type="scientific">Marinifilum breve</name>
    <dbReference type="NCBI Taxonomy" id="2184082"/>
    <lineage>
        <taxon>Bacteria</taxon>
        <taxon>Pseudomonadati</taxon>
        <taxon>Bacteroidota</taxon>
        <taxon>Bacteroidia</taxon>
        <taxon>Marinilabiliales</taxon>
        <taxon>Marinifilaceae</taxon>
    </lineage>
</organism>
<proteinExistence type="predicted"/>
<dbReference type="Gene3D" id="2.20.110.10">
    <property type="entry name" value="Histone H3 K4-specific methyltransferase SET7/9 N-terminal domain"/>
    <property type="match status" value="2"/>
</dbReference>